<evidence type="ECO:0000256" key="1">
    <source>
        <dbReference type="ARBA" id="ARBA00007074"/>
    </source>
</evidence>
<proteinExistence type="inferred from homology"/>
<dbReference type="Proteomes" id="UP000003815">
    <property type="component" value="Unassembled WGS sequence"/>
</dbReference>
<evidence type="ECO:0000256" key="7">
    <source>
        <dbReference type="SAM" id="Phobius"/>
    </source>
</evidence>
<feature type="repeat" description="Cell wall-binding" evidence="6">
    <location>
        <begin position="152"/>
        <end position="171"/>
    </location>
</feature>
<protein>
    <submittedName>
        <fullName evidence="9">NlpC/P60 family protein</fullName>
    </submittedName>
</protein>
<keyword evidence="7" id="KW-0472">Membrane</keyword>
<feature type="transmembrane region" description="Helical" evidence="7">
    <location>
        <begin position="54"/>
        <end position="76"/>
    </location>
</feature>
<keyword evidence="4" id="KW-0378">Hydrolase</keyword>
<comment type="similarity">
    <text evidence="1">Belongs to the peptidase C40 family.</text>
</comment>
<keyword evidence="2" id="KW-0645">Protease</keyword>
<dbReference type="PROSITE" id="PS51170">
    <property type="entry name" value="CW"/>
    <property type="match status" value="1"/>
</dbReference>
<dbReference type="SUPFAM" id="SSF54001">
    <property type="entry name" value="Cysteine proteinases"/>
    <property type="match status" value="1"/>
</dbReference>
<dbReference type="InterPro" id="IPR051794">
    <property type="entry name" value="PG_Endopeptidase_C40"/>
</dbReference>
<dbReference type="InterPro" id="IPR018337">
    <property type="entry name" value="Cell_wall/Cho-bd_repeat"/>
</dbReference>
<evidence type="ECO:0000313" key="10">
    <source>
        <dbReference type="Proteomes" id="UP000003815"/>
    </source>
</evidence>
<dbReference type="Pfam" id="PF00877">
    <property type="entry name" value="NLPC_P60"/>
    <property type="match status" value="1"/>
</dbReference>
<dbReference type="InterPro" id="IPR000064">
    <property type="entry name" value="NLP_P60_dom"/>
</dbReference>
<evidence type="ECO:0000313" key="9">
    <source>
        <dbReference type="EMBL" id="EGP70605.1"/>
    </source>
</evidence>
<dbReference type="Gene3D" id="2.10.270.10">
    <property type="entry name" value="Cholin Binding"/>
    <property type="match status" value="1"/>
</dbReference>
<keyword evidence="3" id="KW-0677">Repeat</keyword>
<dbReference type="InterPro" id="IPR038765">
    <property type="entry name" value="Papain-like_cys_pep_sf"/>
</dbReference>
<feature type="domain" description="NlpC/P60" evidence="8">
    <location>
        <begin position="214"/>
        <end position="333"/>
    </location>
</feature>
<keyword evidence="5" id="KW-0788">Thiol protease</keyword>
<comment type="caution">
    <text evidence="9">The sequence shown here is derived from an EMBL/GenBank/DDBJ whole genome shotgun (WGS) entry which is preliminary data.</text>
</comment>
<dbReference type="Gene3D" id="3.90.1720.10">
    <property type="entry name" value="endopeptidase domain like (from Nostoc punctiforme)"/>
    <property type="match status" value="1"/>
</dbReference>
<organism evidence="9 10">
    <name type="scientific">Streptococcus mitis SK1073</name>
    <dbReference type="NCBI Taxonomy" id="1008452"/>
    <lineage>
        <taxon>Bacteria</taxon>
        <taxon>Bacillati</taxon>
        <taxon>Bacillota</taxon>
        <taxon>Bacilli</taxon>
        <taxon>Lactobacillales</taxon>
        <taxon>Streptococcaceae</taxon>
        <taxon>Streptococcus</taxon>
        <taxon>Streptococcus mitis group</taxon>
    </lineage>
</organism>
<dbReference type="SUPFAM" id="SSF69360">
    <property type="entry name" value="Cell wall binding repeat"/>
    <property type="match status" value="1"/>
</dbReference>
<evidence type="ECO:0000256" key="3">
    <source>
        <dbReference type="ARBA" id="ARBA00022737"/>
    </source>
</evidence>
<evidence type="ECO:0000259" key="8">
    <source>
        <dbReference type="PROSITE" id="PS51935"/>
    </source>
</evidence>
<dbReference type="PANTHER" id="PTHR47359:SF3">
    <property type="entry name" value="NLP_P60 DOMAIN-CONTAINING PROTEIN-RELATED"/>
    <property type="match status" value="1"/>
</dbReference>
<evidence type="ECO:0000256" key="4">
    <source>
        <dbReference type="ARBA" id="ARBA00022801"/>
    </source>
</evidence>
<dbReference type="AlphaFoldDB" id="F9H9N2"/>
<dbReference type="PANTHER" id="PTHR47359">
    <property type="entry name" value="PEPTIDOGLYCAN DL-ENDOPEPTIDASE CWLO"/>
    <property type="match status" value="1"/>
</dbReference>
<keyword evidence="7" id="KW-1133">Transmembrane helix</keyword>
<dbReference type="PROSITE" id="PS51935">
    <property type="entry name" value="NLPC_P60"/>
    <property type="match status" value="1"/>
</dbReference>
<dbReference type="GO" id="GO:0008234">
    <property type="term" value="F:cysteine-type peptidase activity"/>
    <property type="evidence" value="ECO:0007669"/>
    <property type="project" value="UniProtKB-KW"/>
</dbReference>
<evidence type="ECO:0000256" key="6">
    <source>
        <dbReference type="PROSITE-ProRule" id="PRU00591"/>
    </source>
</evidence>
<dbReference type="GO" id="GO:0006508">
    <property type="term" value="P:proteolysis"/>
    <property type="evidence" value="ECO:0007669"/>
    <property type="project" value="UniProtKB-KW"/>
</dbReference>
<dbReference type="EMBL" id="AFQT01000010">
    <property type="protein sequence ID" value="EGP70605.1"/>
    <property type="molecule type" value="Genomic_DNA"/>
</dbReference>
<dbReference type="PATRIC" id="fig|1008452.3.peg.357"/>
<dbReference type="MEROPS" id="C40.007"/>
<gene>
    <name evidence="9" type="ORF">HMPREF9958_1334</name>
</gene>
<name>F9H9N2_STRMT</name>
<sequence>MLWNFLFGSGDRLGTDLVFLGTGEMCGEIKDIMESEKSIFKKEKKERIFMMKKYLYSSLLVLAGGVLLANNTVAYANSPSASEKEAIAQLVNQGKIKAEEADQVKLIGFEDKETQAEGNQEKKAFNQYRDPKGTWMQTNGKWWFKYGSGGYAKNWEQLDGKWYYFDDQGWMKENTWIQPDGNYYYLSASGAMVTGYQRVNGTPYFFRESGVWVENRGQALGEYAKTFVGKIPYVWGGADLNSGVDCSGFTMAIHAKFDISIPRVTYGQATGGSYVSNGSQQAGDLILYNSEETNDHVGIYVGDGKVVHAPYPGRYVSYMDQYAITQNTIRRYW</sequence>
<keyword evidence="7" id="KW-0812">Transmembrane</keyword>
<accession>F9H9N2</accession>
<reference evidence="9 10" key="1">
    <citation type="submission" date="2011-05" db="EMBL/GenBank/DDBJ databases">
        <authorList>
            <person name="Durkin A.S."/>
            <person name="Radune D."/>
            <person name="Hostetler J."/>
            <person name="Torralba M."/>
            <person name="Gillis M."/>
            <person name="Methe B."/>
            <person name="Sutton G."/>
            <person name="Nelson K.E."/>
        </authorList>
    </citation>
    <scope>NUCLEOTIDE SEQUENCE [LARGE SCALE GENOMIC DNA]</scope>
    <source>
        <strain evidence="9 10">SK1073</strain>
    </source>
</reference>
<evidence type="ECO:0000256" key="5">
    <source>
        <dbReference type="ARBA" id="ARBA00022807"/>
    </source>
</evidence>
<evidence type="ECO:0000256" key="2">
    <source>
        <dbReference type="ARBA" id="ARBA00022670"/>
    </source>
</evidence>
<dbReference type="Pfam" id="PF19127">
    <property type="entry name" value="Choline_bind_3"/>
    <property type="match status" value="1"/>
</dbReference>